<dbReference type="InterPro" id="IPR003797">
    <property type="entry name" value="DegV"/>
</dbReference>
<keyword evidence="4" id="KW-1185">Reference proteome</keyword>
<dbReference type="InterPro" id="IPR043168">
    <property type="entry name" value="DegV_C"/>
</dbReference>
<proteinExistence type="predicted"/>
<name>A0A1M5BPM8_9FIRM</name>
<dbReference type="Pfam" id="PF02645">
    <property type="entry name" value="DegV"/>
    <property type="match status" value="1"/>
</dbReference>
<evidence type="ECO:0000256" key="1">
    <source>
        <dbReference type="ARBA" id="ARBA00003238"/>
    </source>
</evidence>
<dbReference type="InterPro" id="IPR050270">
    <property type="entry name" value="DegV_domain_contain"/>
</dbReference>
<dbReference type="NCBIfam" id="TIGR00762">
    <property type="entry name" value="DegV"/>
    <property type="match status" value="1"/>
</dbReference>
<reference evidence="4" key="1">
    <citation type="submission" date="2016-11" db="EMBL/GenBank/DDBJ databases">
        <authorList>
            <person name="Varghese N."/>
            <person name="Submissions S."/>
        </authorList>
    </citation>
    <scope>NUCLEOTIDE SEQUENCE [LARGE SCALE GENOMIC DNA]</scope>
    <source>
        <strain evidence="4">DSM 12395</strain>
    </source>
</reference>
<evidence type="ECO:0000313" key="3">
    <source>
        <dbReference type="EMBL" id="SHF44197.1"/>
    </source>
</evidence>
<dbReference type="SUPFAM" id="SSF82549">
    <property type="entry name" value="DAK1/DegV-like"/>
    <property type="match status" value="1"/>
</dbReference>
<dbReference type="PROSITE" id="PS51482">
    <property type="entry name" value="DEGV"/>
    <property type="match status" value="1"/>
</dbReference>
<comment type="function">
    <text evidence="1">May bind long-chain fatty acids, such as palmitate, and may play a role in lipid transport or fatty acid metabolism.</text>
</comment>
<gene>
    <name evidence="3" type="ORF">SAMN02745133_02654</name>
</gene>
<dbReference type="GO" id="GO:0008289">
    <property type="term" value="F:lipid binding"/>
    <property type="evidence" value="ECO:0007669"/>
    <property type="project" value="UniProtKB-KW"/>
</dbReference>
<keyword evidence="2" id="KW-0446">Lipid-binding</keyword>
<dbReference type="AlphaFoldDB" id="A0A1M5BPM8"/>
<dbReference type="PANTHER" id="PTHR33434">
    <property type="entry name" value="DEGV DOMAIN-CONTAINING PROTEIN DR_1986-RELATED"/>
    <property type="match status" value="1"/>
</dbReference>
<dbReference type="STRING" id="1121429.SAMN02745133_02654"/>
<evidence type="ECO:0000256" key="2">
    <source>
        <dbReference type="ARBA" id="ARBA00023121"/>
    </source>
</evidence>
<sequence>MRDTLSFQSALERARDIIGNMDIYFVVATLDYLKKGGRIGYVAGTIGEIMQIKPIISINEEGKHYTYDKVRGRKKSILRLFEIASKRLSEKNSTVAVMHGGAAEESWELFSKIKALPNVKKSYFGQVGPVIGVHTGPGLIGFCICKV</sequence>
<dbReference type="EMBL" id="FQUY01000024">
    <property type="protein sequence ID" value="SHF44197.1"/>
    <property type="molecule type" value="Genomic_DNA"/>
</dbReference>
<organism evidence="3 4">
    <name type="scientific">Desulforamulus putei DSM 12395</name>
    <dbReference type="NCBI Taxonomy" id="1121429"/>
    <lineage>
        <taxon>Bacteria</taxon>
        <taxon>Bacillati</taxon>
        <taxon>Bacillota</taxon>
        <taxon>Clostridia</taxon>
        <taxon>Eubacteriales</taxon>
        <taxon>Peptococcaceae</taxon>
        <taxon>Desulforamulus</taxon>
    </lineage>
</organism>
<protein>
    <submittedName>
        <fullName evidence="3">EDD domain protein, DegV family</fullName>
    </submittedName>
</protein>
<accession>A0A1M5BPM8</accession>
<dbReference type="Proteomes" id="UP000184148">
    <property type="component" value="Unassembled WGS sequence"/>
</dbReference>
<dbReference type="RefSeq" id="WP_238457057.1">
    <property type="nucleotide sequence ID" value="NZ_FQUY01000024.1"/>
</dbReference>
<evidence type="ECO:0000313" key="4">
    <source>
        <dbReference type="Proteomes" id="UP000184148"/>
    </source>
</evidence>
<dbReference type="PANTHER" id="PTHR33434:SF3">
    <property type="entry name" value="DEGV DOMAIN-CONTAINING PROTEIN YITS"/>
    <property type="match status" value="1"/>
</dbReference>
<dbReference type="Gene3D" id="3.30.1180.10">
    <property type="match status" value="1"/>
</dbReference>